<protein>
    <submittedName>
        <fullName evidence="2">STAS domain-containing protein</fullName>
    </submittedName>
</protein>
<evidence type="ECO:0000259" key="1">
    <source>
        <dbReference type="PROSITE" id="PS50801"/>
    </source>
</evidence>
<accession>A0ABT7DA77</accession>
<dbReference type="InterPro" id="IPR002645">
    <property type="entry name" value="STAS_dom"/>
</dbReference>
<name>A0ABT7DA77_9ACTN</name>
<keyword evidence="3" id="KW-1185">Reference proteome</keyword>
<dbReference type="CDD" id="cd07043">
    <property type="entry name" value="STAS_anti-anti-sigma_factors"/>
    <property type="match status" value="1"/>
</dbReference>
<feature type="domain" description="STAS" evidence="1">
    <location>
        <begin position="13"/>
        <end position="116"/>
    </location>
</feature>
<evidence type="ECO:0000313" key="3">
    <source>
        <dbReference type="Proteomes" id="UP001237194"/>
    </source>
</evidence>
<comment type="caution">
    <text evidence="2">The sequence shown here is derived from an EMBL/GenBank/DDBJ whole genome shotgun (WGS) entry which is preliminary data.</text>
</comment>
<reference evidence="2 3" key="1">
    <citation type="submission" date="2023-04" db="EMBL/GenBank/DDBJ databases">
        <title>A novel species of the genus Streptomyces: Streptomyces pakalii sp. nov. isolated from a Mexican soil jungle.</title>
        <authorList>
            <person name="Chavez-Hernandez M.A."/>
            <person name="Ortiz-Alvarez J."/>
            <person name="Villa-Tanaca L."/>
            <person name="Hernandez-Rodriguez C."/>
        </authorList>
    </citation>
    <scope>NUCLEOTIDE SEQUENCE [LARGE SCALE GENOMIC DNA]</scope>
    <source>
        <strain evidence="2 3">ENCB-J15</strain>
    </source>
</reference>
<dbReference type="Proteomes" id="UP001237194">
    <property type="component" value="Unassembled WGS sequence"/>
</dbReference>
<dbReference type="InterPro" id="IPR036513">
    <property type="entry name" value="STAS_dom_sf"/>
</dbReference>
<organism evidence="2 3">
    <name type="scientific">Streptomyces pakalii</name>
    <dbReference type="NCBI Taxonomy" id="3036494"/>
    <lineage>
        <taxon>Bacteria</taxon>
        <taxon>Bacillati</taxon>
        <taxon>Actinomycetota</taxon>
        <taxon>Actinomycetes</taxon>
        <taxon>Kitasatosporales</taxon>
        <taxon>Streptomycetaceae</taxon>
        <taxon>Streptomyces</taxon>
    </lineage>
</organism>
<proteinExistence type="predicted"/>
<dbReference type="PROSITE" id="PS50801">
    <property type="entry name" value="STAS"/>
    <property type="match status" value="1"/>
</dbReference>
<dbReference type="RefSeq" id="WP_283896610.1">
    <property type="nucleotide sequence ID" value="NZ_JARWAF010000008.1"/>
</dbReference>
<evidence type="ECO:0000313" key="2">
    <source>
        <dbReference type="EMBL" id="MDJ1642715.1"/>
    </source>
</evidence>
<dbReference type="Pfam" id="PF01740">
    <property type="entry name" value="STAS"/>
    <property type="match status" value="1"/>
</dbReference>
<dbReference type="Gene3D" id="3.30.750.24">
    <property type="entry name" value="STAS domain"/>
    <property type="match status" value="1"/>
</dbReference>
<gene>
    <name evidence="2" type="ORF">P5W92_20225</name>
</gene>
<dbReference type="SUPFAM" id="SSF52091">
    <property type="entry name" value="SpoIIaa-like"/>
    <property type="match status" value="1"/>
</dbReference>
<dbReference type="EMBL" id="JARWAF010000008">
    <property type="protein sequence ID" value="MDJ1642715.1"/>
    <property type="molecule type" value="Genomic_DNA"/>
</dbReference>
<sequence length="124" mass="13248">METIGDFPAGTSITAELRRAPAVWLVRIVGDVDIDCIEPLRTALSEATRTRTAVLLDCSGTTFADSSFLNAALQAIRFVPVHLAGVSGMLASLLKVTGTEEAFHLHPDVATGLRECARREENGP</sequence>